<evidence type="ECO:0000313" key="1">
    <source>
        <dbReference type="EMBL" id="BBJ04407.1"/>
    </source>
</evidence>
<dbReference type="EMBL" id="AP019537">
    <property type="protein sequence ID" value="BBJ04407.1"/>
    <property type="molecule type" value="Genomic_DNA"/>
</dbReference>
<reference evidence="1" key="1">
    <citation type="submission" date="2019-03" db="EMBL/GenBank/DDBJ databases">
        <title>Whole genome analysis of nitrate-reducing bacteria Marinobacter hydrocarbonoclasticus YB03.</title>
        <authorList>
            <person name="Azam A.H."/>
            <person name="Yuk S.R."/>
            <person name="Kamarisima K."/>
            <person name="Miyanaga K."/>
            <person name="Tanji Y."/>
        </authorList>
    </citation>
    <scope>NUCLEOTIDE SEQUENCE</scope>
    <source>
        <strain evidence="1">YB03</strain>
    </source>
</reference>
<sequence length="120" mass="13360">MDNTEFIADQFAKELLKSNIESYRDMLARTDPSKAVRVYAEAVLAMRKLSGEDQDAIISFLRVVASDTASQIFGVIGGSSDLEGVLEDFSLYYGREEISENLQDEFLAASEQIIDLKPNN</sequence>
<proteinExistence type="predicted"/>
<dbReference type="AlphaFoldDB" id="A0A455WBR6"/>
<accession>A0A455WBR6</accession>
<gene>
    <name evidence="1" type="ORF">YBY_22560</name>
</gene>
<organism evidence="1">
    <name type="scientific">Marinobacter nauticus</name>
    <name type="common">Marinobacter hydrocarbonoclasticus</name>
    <name type="synonym">Marinobacter aquaeolei</name>
    <dbReference type="NCBI Taxonomy" id="2743"/>
    <lineage>
        <taxon>Bacteria</taxon>
        <taxon>Pseudomonadati</taxon>
        <taxon>Pseudomonadota</taxon>
        <taxon>Gammaproteobacteria</taxon>
        <taxon>Pseudomonadales</taxon>
        <taxon>Marinobacteraceae</taxon>
        <taxon>Marinobacter</taxon>
    </lineage>
</organism>
<protein>
    <submittedName>
        <fullName evidence="1">Uncharacterized protein</fullName>
    </submittedName>
</protein>
<name>A0A455WBR6_MARNT</name>